<dbReference type="EMBL" id="GEGO01006499">
    <property type="protein sequence ID" value="JAR88905.1"/>
    <property type="molecule type" value="Transcribed_RNA"/>
</dbReference>
<accession>A0A147BF16</accession>
<name>A0A147BF16_IXORI</name>
<sequence length="193" mass="21931">RRRARRRPEDGTPRGWRQRRRRRRRLGRGRRLERRGRRDVAAAGTGNFCPRSPIFVFLIERGRARRRGVVTHSPTLKKKIEKKRATIGSGLERCMDLAFPSSNVWDAAICRGANPELARGWRGFELRHVGRVGWLEIAFVLGVEVRFLGTRSRGSYQGIVKFTPCAREAAGSPKSLSFVVPPFVLVATCLVRA</sequence>
<proteinExistence type="predicted"/>
<reference evidence="2" key="1">
    <citation type="journal article" date="2018" name="PLoS Negl. Trop. Dis.">
        <title>Sialome diversity of ticks revealed by RNAseq of single tick salivary glands.</title>
        <authorList>
            <person name="Perner J."/>
            <person name="Kropackova S."/>
            <person name="Kopacek P."/>
            <person name="Ribeiro J.M."/>
        </authorList>
    </citation>
    <scope>NUCLEOTIDE SEQUENCE</scope>
    <source>
        <strain evidence="2">Siblings of single egg batch collected in Ceske Budejovice</strain>
        <tissue evidence="2">Salivary glands</tissue>
    </source>
</reference>
<dbReference type="AlphaFoldDB" id="A0A147BF16"/>
<feature type="region of interest" description="Disordered" evidence="1">
    <location>
        <begin position="1"/>
        <end position="38"/>
    </location>
</feature>
<organism evidence="2">
    <name type="scientific">Ixodes ricinus</name>
    <name type="common">Common tick</name>
    <name type="synonym">Acarus ricinus</name>
    <dbReference type="NCBI Taxonomy" id="34613"/>
    <lineage>
        <taxon>Eukaryota</taxon>
        <taxon>Metazoa</taxon>
        <taxon>Ecdysozoa</taxon>
        <taxon>Arthropoda</taxon>
        <taxon>Chelicerata</taxon>
        <taxon>Arachnida</taxon>
        <taxon>Acari</taxon>
        <taxon>Parasitiformes</taxon>
        <taxon>Ixodida</taxon>
        <taxon>Ixodoidea</taxon>
        <taxon>Ixodidae</taxon>
        <taxon>Ixodinae</taxon>
        <taxon>Ixodes</taxon>
    </lineage>
</organism>
<feature type="compositionally biased region" description="Basic residues" evidence="1">
    <location>
        <begin position="16"/>
        <end position="37"/>
    </location>
</feature>
<evidence type="ECO:0000256" key="1">
    <source>
        <dbReference type="SAM" id="MobiDB-lite"/>
    </source>
</evidence>
<feature type="non-terminal residue" evidence="2">
    <location>
        <position position="1"/>
    </location>
</feature>
<evidence type="ECO:0000313" key="2">
    <source>
        <dbReference type="EMBL" id="JAR88905.1"/>
    </source>
</evidence>
<protein>
    <submittedName>
        <fullName evidence="2">Uncharacterized protein</fullName>
    </submittedName>
</protein>